<feature type="transmembrane region" description="Helical" evidence="1">
    <location>
        <begin position="16"/>
        <end position="36"/>
    </location>
</feature>
<gene>
    <name evidence="2" type="ORF">AcetOrient_orf02897</name>
</gene>
<accession>A0A2Z5ZIA1</accession>
<sequence>MGLCNGVSLRSMSHTLIDAGVLMVNFFAISVLYWYFS</sequence>
<dbReference type="Proteomes" id="UP000270034">
    <property type="component" value="Chromosome"/>
</dbReference>
<dbReference type="AlphaFoldDB" id="A0A2Z5ZIA1"/>
<keyword evidence="1" id="KW-0472">Membrane</keyword>
<dbReference type="EMBL" id="AP018515">
    <property type="protein sequence ID" value="BBC80288.1"/>
    <property type="molecule type" value="Genomic_DNA"/>
</dbReference>
<name>A0A2Z5ZIA1_9PROT</name>
<protein>
    <submittedName>
        <fullName evidence="2">Transcriptional regulator</fullName>
    </submittedName>
</protein>
<keyword evidence="1" id="KW-1133">Transmembrane helix</keyword>
<keyword evidence="1" id="KW-0812">Transmembrane</keyword>
<proteinExistence type="predicted"/>
<reference evidence="2 3" key="1">
    <citation type="submission" date="2018-02" db="EMBL/GenBank/DDBJ databases">
        <title>Acetobacter orientalis genome.</title>
        <authorList>
            <person name="Nakashima N."/>
            <person name="Tamura T."/>
        </authorList>
    </citation>
    <scope>NUCLEOTIDE SEQUENCE [LARGE SCALE GENOMIC DNA]</scope>
    <source>
        <strain evidence="2 3">FAN1</strain>
    </source>
</reference>
<evidence type="ECO:0000256" key="1">
    <source>
        <dbReference type="SAM" id="Phobius"/>
    </source>
</evidence>
<evidence type="ECO:0000313" key="2">
    <source>
        <dbReference type="EMBL" id="BBC80288.1"/>
    </source>
</evidence>
<evidence type="ECO:0000313" key="3">
    <source>
        <dbReference type="Proteomes" id="UP000270034"/>
    </source>
</evidence>
<organism evidence="2 3">
    <name type="scientific">Acetobacter orientalis</name>
    <dbReference type="NCBI Taxonomy" id="146474"/>
    <lineage>
        <taxon>Bacteria</taxon>
        <taxon>Pseudomonadati</taxon>
        <taxon>Pseudomonadota</taxon>
        <taxon>Alphaproteobacteria</taxon>
        <taxon>Acetobacterales</taxon>
        <taxon>Acetobacteraceae</taxon>
        <taxon>Acetobacter</taxon>
    </lineage>
</organism>
<dbReference type="KEGG" id="aot:AcetOri_orf02897"/>